<dbReference type="InterPro" id="IPR002347">
    <property type="entry name" value="SDR_fam"/>
</dbReference>
<accession>A0A5B9EC47</accession>
<dbReference type="Gene3D" id="3.40.50.720">
    <property type="entry name" value="NAD(P)-binding Rossmann-like Domain"/>
    <property type="match status" value="1"/>
</dbReference>
<evidence type="ECO:0000256" key="1">
    <source>
        <dbReference type="ARBA" id="ARBA00006484"/>
    </source>
</evidence>
<dbReference type="PRINTS" id="PR00080">
    <property type="entry name" value="SDRFAMILY"/>
</dbReference>
<gene>
    <name evidence="4" type="ORF">FTW19_06025</name>
</gene>
<dbReference type="AlphaFoldDB" id="A0A5B9EC47"/>
<evidence type="ECO:0000313" key="5">
    <source>
        <dbReference type="Proteomes" id="UP000321820"/>
    </source>
</evidence>
<dbReference type="InterPro" id="IPR036291">
    <property type="entry name" value="NAD(P)-bd_dom_sf"/>
</dbReference>
<comment type="similarity">
    <text evidence="1 3">Belongs to the short-chain dehydrogenases/reductases (SDR) family.</text>
</comment>
<organism evidence="4 5">
    <name type="scientific">Terriglobus albidus</name>
    <dbReference type="NCBI Taxonomy" id="1592106"/>
    <lineage>
        <taxon>Bacteria</taxon>
        <taxon>Pseudomonadati</taxon>
        <taxon>Acidobacteriota</taxon>
        <taxon>Terriglobia</taxon>
        <taxon>Terriglobales</taxon>
        <taxon>Acidobacteriaceae</taxon>
        <taxon>Terriglobus</taxon>
    </lineage>
</organism>
<dbReference type="OrthoDB" id="9808814at2"/>
<keyword evidence="5" id="KW-1185">Reference proteome</keyword>
<dbReference type="PRINTS" id="PR00081">
    <property type="entry name" value="GDHRDH"/>
</dbReference>
<evidence type="ECO:0000256" key="2">
    <source>
        <dbReference type="ARBA" id="ARBA00023002"/>
    </source>
</evidence>
<dbReference type="CDD" id="cd05233">
    <property type="entry name" value="SDR_c"/>
    <property type="match status" value="1"/>
</dbReference>
<dbReference type="PROSITE" id="PS00061">
    <property type="entry name" value="ADH_SHORT"/>
    <property type="match status" value="1"/>
</dbReference>
<dbReference type="RefSeq" id="WP_147646787.1">
    <property type="nucleotide sequence ID" value="NZ_CP042806.1"/>
</dbReference>
<dbReference type="KEGG" id="talb:FTW19_06025"/>
<dbReference type="PANTHER" id="PTHR42901">
    <property type="entry name" value="ALCOHOL DEHYDROGENASE"/>
    <property type="match status" value="1"/>
</dbReference>
<name>A0A5B9EC47_9BACT</name>
<dbReference type="InterPro" id="IPR020904">
    <property type="entry name" value="Sc_DH/Rdtase_CS"/>
</dbReference>
<dbReference type="Pfam" id="PF00106">
    <property type="entry name" value="adh_short"/>
    <property type="match status" value="1"/>
</dbReference>
<dbReference type="GO" id="GO:0016491">
    <property type="term" value="F:oxidoreductase activity"/>
    <property type="evidence" value="ECO:0007669"/>
    <property type="project" value="UniProtKB-KW"/>
</dbReference>
<dbReference type="PIRSF" id="PIRSF000126">
    <property type="entry name" value="11-beta-HSD1"/>
    <property type="match status" value="1"/>
</dbReference>
<proteinExistence type="inferred from homology"/>
<keyword evidence="2" id="KW-0560">Oxidoreductase</keyword>
<dbReference type="EMBL" id="CP042806">
    <property type="protein sequence ID" value="QEE27596.1"/>
    <property type="molecule type" value="Genomic_DNA"/>
</dbReference>
<dbReference type="SUPFAM" id="SSF51735">
    <property type="entry name" value="NAD(P)-binding Rossmann-fold domains"/>
    <property type="match status" value="1"/>
</dbReference>
<dbReference type="Proteomes" id="UP000321820">
    <property type="component" value="Chromosome"/>
</dbReference>
<dbReference type="PANTHER" id="PTHR42901:SF1">
    <property type="entry name" value="ALCOHOL DEHYDROGENASE"/>
    <property type="match status" value="1"/>
</dbReference>
<sequence length="263" mass="27829">MSKGTALITGASTGIGAVYADRLAKQGYDLILVARDAAKLQQHAERISGETGRNVETVTADLANKGDLARVEEILRSNQQITILVNNAGLGAASKLIDSPVDEMEHMITLNVTALTRLTQAALPGFTERKQGTLINIASIVAVAPDLLNGVYGGTKAFVLALTQSLSNELKDKGIRVQAVLPGAIDTPFWDKAKVPVNNLPAEIVMTPENLVDAALKGLEIGELVTIPSLPDVADWEKADNARKALAPNLSKQYPAARYGISA</sequence>
<reference evidence="4 5" key="1">
    <citation type="submission" date="2019-08" db="EMBL/GenBank/DDBJ databases">
        <title>Complete genome sequence of Terriglobus albidus strain ORNL.</title>
        <authorList>
            <person name="Podar M."/>
        </authorList>
    </citation>
    <scope>NUCLEOTIDE SEQUENCE [LARGE SCALE GENOMIC DNA]</scope>
    <source>
        <strain evidence="4 5">ORNL</strain>
    </source>
</reference>
<evidence type="ECO:0000256" key="3">
    <source>
        <dbReference type="RuleBase" id="RU000363"/>
    </source>
</evidence>
<protein>
    <submittedName>
        <fullName evidence="4">SDR family oxidoreductase</fullName>
    </submittedName>
</protein>
<evidence type="ECO:0000313" key="4">
    <source>
        <dbReference type="EMBL" id="QEE27596.1"/>
    </source>
</evidence>